<dbReference type="Gene3D" id="1.10.10.10">
    <property type="entry name" value="Winged helix-like DNA-binding domain superfamily/Winged helix DNA-binding domain"/>
    <property type="match status" value="1"/>
</dbReference>
<evidence type="ECO:0000259" key="4">
    <source>
        <dbReference type="PROSITE" id="PS51118"/>
    </source>
</evidence>
<reference evidence="5 6" key="1">
    <citation type="submission" date="2016-10" db="EMBL/GenBank/DDBJ databases">
        <authorList>
            <person name="de Groot N.N."/>
        </authorList>
    </citation>
    <scope>NUCLEOTIDE SEQUENCE [LARGE SCALE GENOMIC DNA]</scope>
    <source>
        <strain evidence="5 6">CGMCC 1.11030</strain>
    </source>
</reference>
<dbReference type="Proteomes" id="UP000199377">
    <property type="component" value="Unassembled WGS sequence"/>
</dbReference>
<dbReference type="PANTHER" id="PTHR33204">
    <property type="entry name" value="TRANSCRIPTIONAL REGULATOR, MARR FAMILY"/>
    <property type="match status" value="1"/>
</dbReference>
<protein>
    <submittedName>
        <fullName evidence="5">Transcriptional regulator, HxlR family</fullName>
    </submittedName>
</protein>
<organism evidence="5 6">
    <name type="scientific">Albimonas pacifica</name>
    <dbReference type="NCBI Taxonomy" id="1114924"/>
    <lineage>
        <taxon>Bacteria</taxon>
        <taxon>Pseudomonadati</taxon>
        <taxon>Pseudomonadota</taxon>
        <taxon>Alphaproteobacteria</taxon>
        <taxon>Rhodobacterales</taxon>
        <taxon>Paracoccaceae</taxon>
        <taxon>Albimonas</taxon>
    </lineage>
</organism>
<dbReference type="STRING" id="1114924.SAMN05216258_108285"/>
<evidence type="ECO:0000256" key="3">
    <source>
        <dbReference type="ARBA" id="ARBA00023163"/>
    </source>
</evidence>
<dbReference type="InterPro" id="IPR036388">
    <property type="entry name" value="WH-like_DNA-bd_sf"/>
</dbReference>
<dbReference type="EMBL" id="FOQH01000008">
    <property type="protein sequence ID" value="SFI67125.1"/>
    <property type="molecule type" value="Genomic_DNA"/>
</dbReference>
<dbReference type="PANTHER" id="PTHR33204:SF18">
    <property type="entry name" value="TRANSCRIPTIONAL REGULATORY PROTEIN"/>
    <property type="match status" value="1"/>
</dbReference>
<dbReference type="GO" id="GO:0003677">
    <property type="term" value="F:DNA binding"/>
    <property type="evidence" value="ECO:0007669"/>
    <property type="project" value="UniProtKB-KW"/>
</dbReference>
<keyword evidence="2" id="KW-0238">DNA-binding</keyword>
<keyword evidence="1" id="KW-0805">Transcription regulation</keyword>
<evidence type="ECO:0000256" key="1">
    <source>
        <dbReference type="ARBA" id="ARBA00023015"/>
    </source>
</evidence>
<accession>A0A1I3K4J4</accession>
<evidence type="ECO:0000256" key="2">
    <source>
        <dbReference type="ARBA" id="ARBA00023125"/>
    </source>
</evidence>
<name>A0A1I3K4J4_9RHOB</name>
<dbReference type="InterPro" id="IPR036390">
    <property type="entry name" value="WH_DNA-bd_sf"/>
</dbReference>
<evidence type="ECO:0000313" key="6">
    <source>
        <dbReference type="Proteomes" id="UP000199377"/>
    </source>
</evidence>
<keyword evidence="3" id="KW-0804">Transcription</keyword>
<evidence type="ECO:0000313" key="5">
    <source>
        <dbReference type="EMBL" id="SFI67125.1"/>
    </source>
</evidence>
<feature type="domain" description="HTH hxlR-type" evidence="4">
    <location>
        <begin position="10"/>
        <end position="116"/>
    </location>
</feature>
<dbReference type="SUPFAM" id="SSF46785">
    <property type="entry name" value="Winged helix' DNA-binding domain"/>
    <property type="match status" value="1"/>
</dbReference>
<proteinExistence type="predicted"/>
<dbReference type="Pfam" id="PF01638">
    <property type="entry name" value="HxlR"/>
    <property type="match status" value="1"/>
</dbReference>
<dbReference type="InterPro" id="IPR002577">
    <property type="entry name" value="HTH_HxlR"/>
</dbReference>
<dbReference type="PROSITE" id="PS51118">
    <property type="entry name" value="HTH_HXLR"/>
    <property type="match status" value="1"/>
</dbReference>
<dbReference type="AlphaFoldDB" id="A0A1I3K4J4"/>
<gene>
    <name evidence="5" type="ORF">SAMN05216258_108285</name>
</gene>
<dbReference type="RefSeq" id="WP_177236322.1">
    <property type="nucleotide sequence ID" value="NZ_FOQH01000008.1"/>
</dbReference>
<sequence length="128" mass="14168">MSPEDIPPGAPQAAEHAHGAFENAVDEVGDRWSLLIVWAAAHGTTRFDDFHRDLNVARNILSNRLRRLVDLGILEKRPVRDGARRMEYALTIKGMALRDVLGELMAWGRAWGRKFPAEVGAGAGARRS</sequence>
<keyword evidence="6" id="KW-1185">Reference proteome</keyword>